<evidence type="ECO:0000256" key="2">
    <source>
        <dbReference type="ARBA" id="ARBA00023315"/>
    </source>
</evidence>
<feature type="domain" description="N-acetyltransferase" evidence="3">
    <location>
        <begin position="4"/>
        <end position="139"/>
    </location>
</feature>
<organism evidence="4 5">
    <name type="scientific">Kribbella capetownensis</name>
    <dbReference type="NCBI Taxonomy" id="1572659"/>
    <lineage>
        <taxon>Bacteria</taxon>
        <taxon>Bacillati</taxon>
        <taxon>Actinomycetota</taxon>
        <taxon>Actinomycetes</taxon>
        <taxon>Propionibacteriales</taxon>
        <taxon>Kribbellaceae</taxon>
        <taxon>Kribbella</taxon>
    </lineage>
</organism>
<gene>
    <name evidence="4" type="ORF">E0H75_07450</name>
</gene>
<evidence type="ECO:0000259" key="3">
    <source>
        <dbReference type="PROSITE" id="PS51186"/>
    </source>
</evidence>
<dbReference type="CDD" id="cd04301">
    <property type="entry name" value="NAT_SF"/>
    <property type="match status" value="1"/>
</dbReference>
<evidence type="ECO:0000313" key="5">
    <source>
        <dbReference type="Proteomes" id="UP000293342"/>
    </source>
</evidence>
<accession>A0A4V2M902</accession>
<dbReference type="OrthoDB" id="9775595at2"/>
<dbReference type="PANTHER" id="PTHR43877">
    <property type="entry name" value="AMINOALKYLPHOSPHONATE N-ACETYLTRANSFERASE-RELATED-RELATED"/>
    <property type="match status" value="1"/>
</dbReference>
<dbReference type="GO" id="GO:0016747">
    <property type="term" value="F:acyltransferase activity, transferring groups other than amino-acyl groups"/>
    <property type="evidence" value="ECO:0007669"/>
    <property type="project" value="InterPro"/>
</dbReference>
<dbReference type="RefSeq" id="WP_131512432.1">
    <property type="nucleotide sequence ID" value="NZ_SJKD01000001.1"/>
</dbReference>
<dbReference type="EMBL" id="SJKD01000001">
    <property type="protein sequence ID" value="TCC53512.1"/>
    <property type="molecule type" value="Genomic_DNA"/>
</dbReference>
<protein>
    <submittedName>
        <fullName evidence="4">N-acetyltransferase</fullName>
    </submittedName>
</protein>
<evidence type="ECO:0000256" key="1">
    <source>
        <dbReference type="ARBA" id="ARBA00022679"/>
    </source>
</evidence>
<evidence type="ECO:0000313" key="4">
    <source>
        <dbReference type="EMBL" id="TCC53512.1"/>
    </source>
</evidence>
<dbReference type="Proteomes" id="UP000293342">
    <property type="component" value="Unassembled WGS sequence"/>
</dbReference>
<proteinExistence type="predicted"/>
<dbReference type="AlphaFoldDB" id="A0A4V2M902"/>
<keyword evidence="2" id="KW-0012">Acyltransferase</keyword>
<dbReference type="PROSITE" id="PS51186">
    <property type="entry name" value="GNAT"/>
    <property type="match status" value="1"/>
</dbReference>
<dbReference type="InterPro" id="IPR000182">
    <property type="entry name" value="GNAT_dom"/>
</dbReference>
<dbReference type="InterPro" id="IPR016181">
    <property type="entry name" value="Acyl_CoA_acyltransferase"/>
</dbReference>
<dbReference type="Gene3D" id="3.40.630.30">
    <property type="match status" value="1"/>
</dbReference>
<sequence>MTNWTVRDYTPTDETPWLRCRVLAFLDTTYYDDVATAKPQRDAGLELVAVAGDELIGLLDASVTGNDATIETIAVHPDHRRMGVAQGLLDEICGRLQARGATQVDAWTRDDEGTLTWYRSQGFEQQMRYLHVYASGPEEARGSFGSRTDLMPRSGFFHAWTDHEDALRQEFARVYSCRQFVKPLTPEGR</sequence>
<comment type="caution">
    <text evidence="4">The sequence shown here is derived from an EMBL/GenBank/DDBJ whole genome shotgun (WGS) entry which is preliminary data.</text>
</comment>
<reference evidence="4 5" key="1">
    <citation type="submission" date="2019-02" db="EMBL/GenBank/DDBJ databases">
        <title>Kribbella capetownensis sp. nov. and Kribbella speibonae sp. nov., isolated from soil.</title>
        <authorList>
            <person name="Curtis S.M."/>
            <person name="Norton I."/>
            <person name="Everest G.J."/>
            <person name="Meyers P.R."/>
        </authorList>
    </citation>
    <scope>NUCLEOTIDE SEQUENCE [LARGE SCALE GENOMIC DNA]</scope>
    <source>
        <strain evidence="4 5">YM53</strain>
    </source>
</reference>
<keyword evidence="1 4" id="KW-0808">Transferase</keyword>
<dbReference type="Pfam" id="PF00583">
    <property type="entry name" value="Acetyltransf_1"/>
    <property type="match status" value="1"/>
</dbReference>
<dbReference type="InterPro" id="IPR050832">
    <property type="entry name" value="Bact_Acetyltransf"/>
</dbReference>
<dbReference type="SUPFAM" id="SSF55729">
    <property type="entry name" value="Acyl-CoA N-acyltransferases (Nat)"/>
    <property type="match status" value="1"/>
</dbReference>
<name>A0A4V2M902_9ACTN</name>
<keyword evidence="5" id="KW-1185">Reference proteome</keyword>